<gene>
    <name evidence="1" type="ORF">RhiirA4_491575</name>
</gene>
<sequence length="53" mass="6142">MSNNPNKIFDNHINKKLSDEMPQYQENYGQAAKIPVSIKILTNILVFIRILLL</sequence>
<proteinExistence type="predicted"/>
<name>A0A2I1HWJ8_9GLOM</name>
<evidence type="ECO:0000313" key="1">
    <source>
        <dbReference type="EMBL" id="PKY63259.1"/>
    </source>
</evidence>
<dbReference type="AlphaFoldDB" id="A0A2I1HWJ8"/>
<comment type="caution">
    <text evidence="1">The sequence shown here is derived from an EMBL/GenBank/DDBJ whole genome shotgun (WGS) entry which is preliminary data.</text>
</comment>
<accession>A0A2I1HWJ8</accession>
<evidence type="ECO:0000313" key="2">
    <source>
        <dbReference type="Proteomes" id="UP000234323"/>
    </source>
</evidence>
<keyword evidence="2" id="KW-1185">Reference proteome</keyword>
<dbReference type="EMBL" id="LLXI01009556">
    <property type="protein sequence ID" value="PKY63259.1"/>
    <property type="molecule type" value="Genomic_DNA"/>
</dbReference>
<dbReference type="Proteomes" id="UP000234323">
    <property type="component" value="Unassembled WGS sequence"/>
</dbReference>
<reference evidence="1 2" key="1">
    <citation type="submission" date="2015-10" db="EMBL/GenBank/DDBJ databases">
        <title>Genome analyses suggest a sexual origin of heterokaryosis in a supposedly ancient asexual fungus.</title>
        <authorList>
            <person name="Ropars J."/>
            <person name="Sedzielewska K."/>
            <person name="Noel J."/>
            <person name="Charron P."/>
            <person name="Farinelli L."/>
            <person name="Marton T."/>
            <person name="Kruger M."/>
            <person name="Pelin A."/>
            <person name="Brachmann A."/>
            <person name="Corradi N."/>
        </authorList>
    </citation>
    <scope>NUCLEOTIDE SEQUENCE [LARGE SCALE GENOMIC DNA]</scope>
    <source>
        <strain evidence="1 2">A4</strain>
    </source>
</reference>
<protein>
    <submittedName>
        <fullName evidence="1">Uncharacterized protein</fullName>
    </submittedName>
</protein>
<organism evidence="1 2">
    <name type="scientific">Rhizophagus irregularis</name>
    <dbReference type="NCBI Taxonomy" id="588596"/>
    <lineage>
        <taxon>Eukaryota</taxon>
        <taxon>Fungi</taxon>
        <taxon>Fungi incertae sedis</taxon>
        <taxon>Mucoromycota</taxon>
        <taxon>Glomeromycotina</taxon>
        <taxon>Glomeromycetes</taxon>
        <taxon>Glomerales</taxon>
        <taxon>Glomeraceae</taxon>
        <taxon>Rhizophagus</taxon>
    </lineage>
</organism>